<gene>
    <name evidence="1" type="ORF">BDR25DRAFT_304803</name>
</gene>
<keyword evidence="2" id="KW-1185">Reference proteome</keyword>
<evidence type="ECO:0000313" key="2">
    <source>
        <dbReference type="Proteomes" id="UP000799755"/>
    </source>
</evidence>
<dbReference type="EMBL" id="MU003514">
    <property type="protein sequence ID" value="KAF2468843.1"/>
    <property type="molecule type" value="Genomic_DNA"/>
</dbReference>
<name>A0ACB6QPE5_9PLEO</name>
<proteinExistence type="predicted"/>
<sequence length="275" mass="30880">MVFLPRSLHVGDSLASQRCTASSLEECSNEQHCLRASLSQDRPLLSPSPSPPIIQVPASDPAHFSDVAKDNMSLPGYRAHLNSACMKSNCFFHPLHIPAMSTKVVRQSPKHLGQNTAPFSQSSKTHVLRLEKKQFEKAEKEKPTIPLRFHFPSSPQGSSPAHRYWLLDQGCPRSSIFQLLVRARLPSFSQFSTNVSKRPESFFLRLPQQKKSKCKKARLPWRLELAPLENTRGKCRACRLSNSSVLELIDLTDRLLLRGLMSCSMPCRYGTLSAT</sequence>
<reference evidence="1" key="1">
    <citation type="journal article" date="2020" name="Stud. Mycol.">
        <title>101 Dothideomycetes genomes: a test case for predicting lifestyles and emergence of pathogens.</title>
        <authorList>
            <person name="Haridas S."/>
            <person name="Albert R."/>
            <person name="Binder M."/>
            <person name="Bloem J."/>
            <person name="Labutti K."/>
            <person name="Salamov A."/>
            <person name="Andreopoulos B."/>
            <person name="Baker S."/>
            <person name="Barry K."/>
            <person name="Bills G."/>
            <person name="Bluhm B."/>
            <person name="Cannon C."/>
            <person name="Castanera R."/>
            <person name="Culley D."/>
            <person name="Daum C."/>
            <person name="Ezra D."/>
            <person name="Gonzalez J."/>
            <person name="Henrissat B."/>
            <person name="Kuo A."/>
            <person name="Liang C."/>
            <person name="Lipzen A."/>
            <person name="Lutzoni F."/>
            <person name="Magnuson J."/>
            <person name="Mondo S."/>
            <person name="Nolan M."/>
            <person name="Ohm R."/>
            <person name="Pangilinan J."/>
            <person name="Park H.-J."/>
            <person name="Ramirez L."/>
            <person name="Alfaro M."/>
            <person name="Sun H."/>
            <person name="Tritt A."/>
            <person name="Yoshinaga Y."/>
            <person name="Zwiers L.-H."/>
            <person name="Turgeon B."/>
            <person name="Goodwin S."/>
            <person name="Spatafora J."/>
            <person name="Crous P."/>
            <person name="Grigoriev I."/>
        </authorList>
    </citation>
    <scope>NUCLEOTIDE SEQUENCE</scope>
    <source>
        <strain evidence="1">ATCC 200398</strain>
    </source>
</reference>
<comment type="caution">
    <text evidence="1">The sequence shown here is derived from an EMBL/GenBank/DDBJ whole genome shotgun (WGS) entry which is preliminary data.</text>
</comment>
<organism evidence="1 2">
    <name type="scientific">Lindgomyces ingoldianus</name>
    <dbReference type="NCBI Taxonomy" id="673940"/>
    <lineage>
        <taxon>Eukaryota</taxon>
        <taxon>Fungi</taxon>
        <taxon>Dikarya</taxon>
        <taxon>Ascomycota</taxon>
        <taxon>Pezizomycotina</taxon>
        <taxon>Dothideomycetes</taxon>
        <taxon>Pleosporomycetidae</taxon>
        <taxon>Pleosporales</taxon>
        <taxon>Lindgomycetaceae</taxon>
        <taxon>Lindgomyces</taxon>
    </lineage>
</organism>
<dbReference type="Proteomes" id="UP000799755">
    <property type="component" value="Unassembled WGS sequence"/>
</dbReference>
<accession>A0ACB6QPE5</accession>
<evidence type="ECO:0000313" key="1">
    <source>
        <dbReference type="EMBL" id="KAF2468843.1"/>
    </source>
</evidence>
<protein>
    <submittedName>
        <fullName evidence="1">Uncharacterized protein</fullName>
    </submittedName>
</protein>